<evidence type="ECO:0000259" key="1">
    <source>
        <dbReference type="Pfam" id="PF00534"/>
    </source>
</evidence>
<reference evidence="2" key="2">
    <citation type="journal article" date="2015" name="Sci. Rep.">
        <title>Genetic analysis of capsular polysaccharide synthesis gene clusters in 79 capsular types of Klebsiella spp.</title>
        <authorList>
            <person name="Pan Y.J."/>
            <person name="Lin T.L."/>
            <person name="Chen C.T."/>
            <person name="Chen Y.Y."/>
            <person name="Hsieh P.F."/>
            <person name="Hsu C.R."/>
            <person name="Wu M.C."/>
            <person name="Wang J.T."/>
        </authorList>
    </citation>
    <scope>NUCLEOTIDE SEQUENCE</scope>
    <source>
        <strain evidence="2">7730</strain>
    </source>
</reference>
<feature type="domain" description="Glycosyl transferase family 1" evidence="1">
    <location>
        <begin position="188"/>
        <end position="277"/>
    </location>
</feature>
<keyword evidence="2" id="KW-0808">Transferase</keyword>
<evidence type="ECO:0000313" key="2">
    <source>
        <dbReference type="EMBL" id="BAT23822.1"/>
    </source>
</evidence>
<dbReference type="Pfam" id="PF00534">
    <property type="entry name" value="Glycos_transf_1"/>
    <property type="match status" value="1"/>
</dbReference>
<proteinExistence type="predicted"/>
<dbReference type="InterPro" id="IPR001296">
    <property type="entry name" value="Glyco_trans_1"/>
</dbReference>
<dbReference type="Gene3D" id="3.40.50.2000">
    <property type="entry name" value="Glycogen Phosphorylase B"/>
    <property type="match status" value="2"/>
</dbReference>
<dbReference type="AlphaFoldDB" id="A0A0P0YRR4"/>
<organism evidence="2">
    <name type="scientific">Klebsiella sp. 7730</name>
    <dbReference type="NCBI Taxonomy" id="1497819"/>
    <lineage>
        <taxon>Bacteria</taxon>
        <taxon>Pseudomonadati</taxon>
        <taxon>Pseudomonadota</taxon>
        <taxon>Gammaproteobacteria</taxon>
        <taxon>Enterobacterales</taxon>
        <taxon>Enterobacteriaceae</taxon>
        <taxon>Klebsiella/Raoultella group</taxon>
        <taxon>Klebsiella</taxon>
    </lineage>
</organism>
<reference evidence="2" key="1">
    <citation type="submission" date="2014-04" db="EMBL/GenBank/DDBJ databases">
        <authorList>
            <person name="Harrison E."/>
        </authorList>
    </citation>
    <scope>NUCLEOTIDE SEQUENCE</scope>
    <source>
        <strain evidence="2">7730</strain>
    </source>
</reference>
<protein>
    <submittedName>
        <fullName evidence="2">Glycosyl transferase</fullName>
    </submittedName>
</protein>
<name>A0A0P0YRR4_9ENTR</name>
<sequence>MFALLRLDKLKILFICQIVKNNTNGVWKKVEAQVKALRKIYRSVDFVYLKDTKTAVFDTGVSQSEIQLINKYQIFSKIITIISDDYNVVYLRKPHGGLFPVTAAYFIKKIKKKNKSINVLLEIPTYPYKFESKGVIGWIKEKIFEISIYTVKNDINEILYIGEATDNILGITARAMGNGVDLNKVSRIETRKNCEPFVFLGIANLMFWHGYDRLINSLGKYKGNKEIIFYIIGDTEPEFSRLQILVEKLKLEKRVIFLGKKNKDEINELLEKTNVCVDALGRHRSGNNVNDSLKSKEYSAMGIPFIKSHIDYSLGTPFFVYQISSDESDIDLDKIIDWYIHLPTDMNKKIRMYAENNFSWELIMKKAISGDGQS</sequence>
<dbReference type="EMBL" id="AB924581">
    <property type="protein sequence ID" value="BAT23822.1"/>
    <property type="molecule type" value="Genomic_DNA"/>
</dbReference>
<gene>
    <name evidence="2" type="primary">wcuM</name>
</gene>
<accession>A0A0P0YRR4</accession>
<dbReference type="GO" id="GO:0016757">
    <property type="term" value="F:glycosyltransferase activity"/>
    <property type="evidence" value="ECO:0007669"/>
    <property type="project" value="InterPro"/>
</dbReference>
<dbReference type="SUPFAM" id="SSF53756">
    <property type="entry name" value="UDP-Glycosyltransferase/glycogen phosphorylase"/>
    <property type="match status" value="1"/>
</dbReference>